<evidence type="ECO:0000313" key="3">
    <source>
        <dbReference type="Proteomes" id="UP000064967"/>
    </source>
</evidence>
<dbReference type="STRING" id="1391654.AKJ09_00511"/>
<keyword evidence="3" id="KW-1185">Reference proteome</keyword>
<organism evidence="2 3">
    <name type="scientific">Labilithrix luteola</name>
    <dbReference type="NCBI Taxonomy" id="1391654"/>
    <lineage>
        <taxon>Bacteria</taxon>
        <taxon>Pseudomonadati</taxon>
        <taxon>Myxococcota</taxon>
        <taxon>Polyangia</taxon>
        <taxon>Polyangiales</taxon>
        <taxon>Labilitrichaceae</taxon>
        <taxon>Labilithrix</taxon>
    </lineage>
</organism>
<sequence>MNERPRARCRPTPMHFGRQSIVPTSRSCSKRSPRRAQASPGARDSRAQRVPR</sequence>
<proteinExistence type="predicted"/>
<reference evidence="2 3" key="1">
    <citation type="submission" date="2015-08" db="EMBL/GenBank/DDBJ databases">
        <authorList>
            <person name="Babu N.S."/>
            <person name="Beckwith C.J."/>
            <person name="Beseler K.G."/>
            <person name="Brison A."/>
            <person name="Carone J.V."/>
            <person name="Caskin T.P."/>
            <person name="Diamond M."/>
            <person name="Durham M.E."/>
            <person name="Foxe J.M."/>
            <person name="Go M."/>
            <person name="Henderson B.A."/>
            <person name="Jones I.B."/>
            <person name="McGettigan J.A."/>
            <person name="Micheletti S.J."/>
            <person name="Nasrallah M.E."/>
            <person name="Ortiz D."/>
            <person name="Piller C.R."/>
            <person name="Privatt S.R."/>
            <person name="Schneider S.L."/>
            <person name="Sharp S."/>
            <person name="Smith T.C."/>
            <person name="Stanton J.D."/>
            <person name="Ullery H.E."/>
            <person name="Wilson R.J."/>
            <person name="Serrano M.G."/>
            <person name="Buck G."/>
            <person name="Lee V."/>
            <person name="Wang Y."/>
            <person name="Carvalho R."/>
            <person name="Voegtly L."/>
            <person name="Shi R."/>
            <person name="Duckworth R."/>
            <person name="Johnson A."/>
            <person name="Loviza R."/>
            <person name="Walstead R."/>
            <person name="Shah Z."/>
            <person name="Kiflezghi M."/>
            <person name="Wade K."/>
            <person name="Ball S.L."/>
            <person name="Bradley K.W."/>
            <person name="Asai D.J."/>
            <person name="Bowman C.A."/>
            <person name="Russell D.A."/>
            <person name="Pope W.H."/>
            <person name="Jacobs-Sera D."/>
            <person name="Hendrix R.W."/>
            <person name="Hatfull G.F."/>
        </authorList>
    </citation>
    <scope>NUCLEOTIDE SEQUENCE [LARGE SCALE GENOMIC DNA]</scope>
    <source>
        <strain evidence="2 3">DSM 27648</strain>
    </source>
</reference>
<accession>A0A0K1PK05</accession>
<name>A0A0K1PK05_9BACT</name>
<dbReference type="Proteomes" id="UP000064967">
    <property type="component" value="Chromosome"/>
</dbReference>
<dbReference type="EMBL" id="CP012333">
    <property type="protein sequence ID" value="AKU93847.1"/>
    <property type="molecule type" value="Genomic_DNA"/>
</dbReference>
<dbReference type="KEGG" id="llu:AKJ09_00511"/>
<evidence type="ECO:0000313" key="2">
    <source>
        <dbReference type="EMBL" id="AKU93847.1"/>
    </source>
</evidence>
<feature type="region of interest" description="Disordered" evidence="1">
    <location>
        <begin position="1"/>
        <end position="52"/>
    </location>
</feature>
<protein>
    <submittedName>
        <fullName evidence="2">Uncharacterized protein</fullName>
    </submittedName>
</protein>
<dbReference type="AlphaFoldDB" id="A0A0K1PK05"/>
<evidence type="ECO:0000256" key="1">
    <source>
        <dbReference type="SAM" id="MobiDB-lite"/>
    </source>
</evidence>
<gene>
    <name evidence="2" type="ORF">AKJ09_00511</name>
</gene>
<feature type="compositionally biased region" description="Basic and acidic residues" evidence="1">
    <location>
        <begin position="43"/>
        <end position="52"/>
    </location>
</feature>